<evidence type="ECO:0000313" key="1">
    <source>
        <dbReference type="EMBL" id="WYK17264.1"/>
    </source>
</evidence>
<dbReference type="Proteomes" id="UP001281305">
    <property type="component" value="Chromosome"/>
</dbReference>
<organism evidence="1 2">
    <name type="scientific">Roseovarius rhodophyticola</name>
    <dbReference type="NCBI Taxonomy" id="3080827"/>
    <lineage>
        <taxon>Bacteria</taxon>
        <taxon>Pseudomonadati</taxon>
        <taxon>Pseudomonadota</taxon>
        <taxon>Alphaproteobacteria</taxon>
        <taxon>Rhodobacterales</taxon>
        <taxon>Roseobacteraceae</taxon>
        <taxon>Roseovarius</taxon>
    </lineage>
</organism>
<dbReference type="RefSeq" id="WP_339106650.1">
    <property type="nucleotide sequence ID" value="NZ_CP146606.1"/>
</dbReference>
<dbReference type="EMBL" id="CP146606">
    <property type="protein sequence ID" value="WYK17264.1"/>
    <property type="molecule type" value="Genomic_DNA"/>
</dbReference>
<evidence type="ECO:0000313" key="2">
    <source>
        <dbReference type="Proteomes" id="UP001281305"/>
    </source>
</evidence>
<proteinExistence type="predicted"/>
<gene>
    <name evidence="1" type="ORF">RZS32_012675</name>
</gene>
<accession>A0ABZ2TC87</accession>
<reference evidence="1 2" key="1">
    <citation type="submission" date="2024-02" db="EMBL/GenBank/DDBJ databases">
        <title>Roseovarius strain W115 nov., isolated from a marine algae.</title>
        <authorList>
            <person name="Lee M.W."/>
            <person name="Lee J.K."/>
            <person name="Kim J.M."/>
            <person name="Choi D.G."/>
            <person name="Baek J.H."/>
            <person name="Bayburt H."/>
            <person name="Jung J.J."/>
            <person name="Han D.M."/>
            <person name="Jeon C.O."/>
        </authorList>
    </citation>
    <scope>NUCLEOTIDE SEQUENCE [LARGE SCALE GENOMIC DNA]</scope>
    <source>
        <strain evidence="1 2">W115</strain>
    </source>
</reference>
<keyword evidence="2" id="KW-1185">Reference proteome</keyword>
<protein>
    <submittedName>
        <fullName evidence="1">Uncharacterized protein</fullName>
    </submittedName>
</protein>
<name>A0ABZ2TC87_9RHOB</name>
<sequence>MSKVVFTVMAEILSDRLSSDVLGCVVGSDICMLSRTLKGLRDHSRSTGGERREDGQTALFELAGGSASEIQKTTDFRWL</sequence>